<dbReference type="AlphaFoldDB" id="A0A0G0KMH9"/>
<dbReference type="Proteomes" id="UP000034231">
    <property type="component" value="Unassembled WGS sequence"/>
</dbReference>
<protein>
    <submittedName>
        <fullName evidence="1">Uncharacterized protein</fullName>
    </submittedName>
</protein>
<dbReference type="EMBL" id="LBTX01000006">
    <property type="protein sequence ID" value="KKQ50404.1"/>
    <property type="molecule type" value="Genomic_DNA"/>
</dbReference>
<organism evidence="1 2">
    <name type="scientific">Candidatus Shapirobacteria bacterium GW2011_GWE1_38_10</name>
    <dbReference type="NCBI Taxonomy" id="1618488"/>
    <lineage>
        <taxon>Bacteria</taxon>
        <taxon>Candidatus Shapironibacteriota</taxon>
    </lineage>
</organism>
<sequence>MYQKELEPRIKKILHATTLATVTSILVSMENVKLVAPIPGNDWELCSNLTQEGFNQIVDATRLGLTHLLKQARINLPSYIQINENVIANSLVEDAGLPLIRKIENQEIEIKFVGPQPLIKQLNSYLDPQKYHATQIRRMELNPIALVFESPDHLN</sequence>
<accession>A0A0G0KMH9</accession>
<proteinExistence type="predicted"/>
<reference evidence="1 2" key="1">
    <citation type="journal article" date="2015" name="Nature">
        <title>rRNA introns, odd ribosomes, and small enigmatic genomes across a large radiation of phyla.</title>
        <authorList>
            <person name="Brown C.T."/>
            <person name="Hug L.A."/>
            <person name="Thomas B.C."/>
            <person name="Sharon I."/>
            <person name="Castelle C.J."/>
            <person name="Singh A."/>
            <person name="Wilkins M.J."/>
            <person name="Williams K.H."/>
            <person name="Banfield J.F."/>
        </authorList>
    </citation>
    <scope>NUCLEOTIDE SEQUENCE [LARGE SCALE GENOMIC DNA]</scope>
</reference>
<comment type="caution">
    <text evidence="1">The sequence shown here is derived from an EMBL/GenBank/DDBJ whole genome shotgun (WGS) entry which is preliminary data.</text>
</comment>
<name>A0A0G0KMH9_9BACT</name>
<evidence type="ECO:0000313" key="2">
    <source>
        <dbReference type="Proteomes" id="UP000034231"/>
    </source>
</evidence>
<evidence type="ECO:0000313" key="1">
    <source>
        <dbReference type="EMBL" id="KKQ50404.1"/>
    </source>
</evidence>
<gene>
    <name evidence="1" type="ORF">US68_C0006G0084</name>
</gene>